<sequence>MNYSTGAPQGTVISPFLSSYKSDFRHNSESCHLQKFSDDSMIVGCIQGGNTSEYQTAMDNFVTWCELNHLQLNVGKTKELVVDFQNPSLCEKVEIVEDYKYLGVHIDNKLDWTLNSTALYKKGQSRLYRTMESGKTRGGGVCLMVNNSWCNSTSISPNLELLTIKCRPFNFPQEFSSVIVSAVYIPPRADTDTALWELYEDLTLHQTQHRDAALIVTGDFNSANLKRTAPNFHKHITCSTRGGRTLDYFYTQFKDCYKAQSCPPFGKSDHFAIFLMPRYKQRLKQESPV</sequence>
<comment type="caution">
    <text evidence="2">The sequence shown here is derived from an EMBL/GenBank/DDBJ whole genome shotgun (WGS) entry which is preliminary data.</text>
</comment>
<dbReference type="InterPro" id="IPR005135">
    <property type="entry name" value="Endo/exonuclease/phosphatase"/>
</dbReference>
<dbReference type="GO" id="GO:0003824">
    <property type="term" value="F:catalytic activity"/>
    <property type="evidence" value="ECO:0007669"/>
    <property type="project" value="InterPro"/>
</dbReference>
<dbReference type="Proteomes" id="UP001274896">
    <property type="component" value="Unassembled WGS sequence"/>
</dbReference>
<evidence type="ECO:0000259" key="1">
    <source>
        <dbReference type="Pfam" id="PF03372"/>
    </source>
</evidence>
<evidence type="ECO:0000313" key="2">
    <source>
        <dbReference type="EMBL" id="KAK3515147.1"/>
    </source>
</evidence>
<accession>A0AAE0Q6K2</accession>
<dbReference type="PANTHER" id="PTHR47510:SF3">
    <property type="entry name" value="ENDO_EXONUCLEASE_PHOSPHATASE DOMAIN-CONTAINING PROTEIN"/>
    <property type="match status" value="1"/>
</dbReference>
<dbReference type="Pfam" id="PF03372">
    <property type="entry name" value="Exo_endo_phos"/>
    <property type="match status" value="1"/>
</dbReference>
<proteinExistence type="predicted"/>
<reference evidence="2" key="1">
    <citation type="submission" date="2023-06" db="EMBL/GenBank/DDBJ databases">
        <title>Male Hemibagrus guttatus genome.</title>
        <authorList>
            <person name="Bian C."/>
        </authorList>
    </citation>
    <scope>NUCLEOTIDE SEQUENCE</scope>
    <source>
        <strain evidence="2">Male_cb2023</strain>
        <tissue evidence="2">Muscle</tissue>
    </source>
</reference>
<dbReference type="InterPro" id="IPR036691">
    <property type="entry name" value="Endo/exonu/phosph_ase_sf"/>
</dbReference>
<keyword evidence="3" id="KW-1185">Reference proteome</keyword>
<gene>
    <name evidence="2" type="ORF">QTP70_007465</name>
</gene>
<dbReference type="AlphaFoldDB" id="A0AAE0Q6K2"/>
<evidence type="ECO:0000313" key="3">
    <source>
        <dbReference type="Proteomes" id="UP001274896"/>
    </source>
</evidence>
<feature type="domain" description="Endonuclease/exonuclease/phosphatase" evidence="1">
    <location>
        <begin position="128"/>
        <end position="251"/>
    </location>
</feature>
<dbReference type="Gene3D" id="3.60.10.10">
    <property type="entry name" value="Endonuclease/exonuclease/phosphatase"/>
    <property type="match status" value="1"/>
</dbReference>
<name>A0AAE0Q6K2_9TELE</name>
<protein>
    <recommendedName>
        <fullName evidence="1">Endonuclease/exonuclease/phosphatase domain-containing protein</fullName>
    </recommendedName>
</protein>
<dbReference type="EMBL" id="JAUCMX010000020">
    <property type="protein sequence ID" value="KAK3515147.1"/>
    <property type="molecule type" value="Genomic_DNA"/>
</dbReference>
<organism evidence="2 3">
    <name type="scientific">Hemibagrus guttatus</name>
    <dbReference type="NCBI Taxonomy" id="175788"/>
    <lineage>
        <taxon>Eukaryota</taxon>
        <taxon>Metazoa</taxon>
        <taxon>Chordata</taxon>
        <taxon>Craniata</taxon>
        <taxon>Vertebrata</taxon>
        <taxon>Euteleostomi</taxon>
        <taxon>Actinopterygii</taxon>
        <taxon>Neopterygii</taxon>
        <taxon>Teleostei</taxon>
        <taxon>Ostariophysi</taxon>
        <taxon>Siluriformes</taxon>
        <taxon>Bagridae</taxon>
        <taxon>Hemibagrus</taxon>
    </lineage>
</organism>
<dbReference type="SUPFAM" id="SSF56219">
    <property type="entry name" value="DNase I-like"/>
    <property type="match status" value="1"/>
</dbReference>
<dbReference type="PANTHER" id="PTHR47510">
    <property type="entry name" value="REVERSE TRANSCRIPTASE DOMAIN-CONTAINING PROTEIN"/>
    <property type="match status" value="1"/>
</dbReference>